<dbReference type="GO" id="GO:0008083">
    <property type="term" value="F:growth factor activity"/>
    <property type="evidence" value="ECO:0007669"/>
    <property type="project" value="UniProtKB-KW"/>
</dbReference>
<evidence type="ECO:0000256" key="2">
    <source>
        <dbReference type="ARBA" id="ARBA00006656"/>
    </source>
</evidence>
<dbReference type="InterPro" id="IPR015615">
    <property type="entry name" value="TGF-beta-rel"/>
</dbReference>
<dbReference type="AlphaFoldDB" id="A0A1S3HP02"/>
<comment type="subcellular location">
    <subcellularLocation>
        <location evidence="1">Secreted</location>
    </subcellularLocation>
</comment>
<evidence type="ECO:0000256" key="6">
    <source>
        <dbReference type="RuleBase" id="RU000354"/>
    </source>
</evidence>
<dbReference type="PANTHER" id="PTHR11848">
    <property type="entry name" value="TGF-BETA FAMILY"/>
    <property type="match status" value="1"/>
</dbReference>
<dbReference type="RefSeq" id="XP_013387783.1">
    <property type="nucleotide sequence ID" value="XM_013532329.1"/>
</dbReference>
<dbReference type="InterPro" id="IPR017948">
    <property type="entry name" value="TGFb_CS"/>
</dbReference>
<dbReference type="Proteomes" id="UP000085678">
    <property type="component" value="Unplaced"/>
</dbReference>
<dbReference type="PROSITE" id="PS00250">
    <property type="entry name" value="TGF_BETA_1"/>
    <property type="match status" value="1"/>
</dbReference>
<accession>A0A1S3HP02</accession>
<reference evidence="9" key="1">
    <citation type="submission" date="2025-08" db="UniProtKB">
        <authorList>
            <consortium name="RefSeq"/>
        </authorList>
    </citation>
    <scope>IDENTIFICATION</scope>
    <source>
        <tissue evidence="9">Gonads</tissue>
    </source>
</reference>
<dbReference type="GeneID" id="106156887"/>
<dbReference type="OrthoDB" id="6516235at2759"/>
<protein>
    <submittedName>
        <fullName evidence="9">Inhibin beta B chain</fullName>
    </submittedName>
</protein>
<dbReference type="Pfam" id="PF00019">
    <property type="entry name" value="TGF_beta"/>
    <property type="match status" value="1"/>
</dbReference>
<dbReference type="KEGG" id="lak:106156887"/>
<keyword evidence="8" id="KW-1185">Reference proteome</keyword>
<keyword evidence="5" id="KW-1015">Disulfide bond</keyword>
<keyword evidence="4 6" id="KW-0339">Growth factor</keyword>
<dbReference type="OMA" id="CCKKHFY"/>
<dbReference type="CDD" id="cd13752">
    <property type="entry name" value="TGF_beta_INHB"/>
    <property type="match status" value="1"/>
</dbReference>
<comment type="similarity">
    <text evidence="2 6">Belongs to the TGF-beta family.</text>
</comment>
<dbReference type="InParanoid" id="A0A1S3HP02"/>
<dbReference type="SMART" id="SM00204">
    <property type="entry name" value="TGFB"/>
    <property type="match status" value="1"/>
</dbReference>
<dbReference type="InterPro" id="IPR001839">
    <property type="entry name" value="TGF-b_C"/>
</dbReference>
<evidence type="ECO:0000256" key="1">
    <source>
        <dbReference type="ARBA" id="ARBA00004613"/>
    </source>
</evidence>
<evidence type="ECO:0000256" key="4">
    <source>
        <dbReference type="ARBA" id="ARBA00023030"/>
    </source>
</evidence>
<evidence type="ECO:0000256" key="3">
    <source>
        <dbReference type="ARBA" id="ARBA00022525"/>
    </source>
</evidence>
<sequence>MRMRIPDSRCVPLLTVSILFFVAATQGFTIRRFKPGFGSNCTGSACLGGAASPGELQGLFGGGLAVRRPSHEDIKKLVLQGIQEKVLFKLGMDRAPRINATQAVPHEVYQKALQELKTTDRHKIPVNSNLAQVSEIISFAEAGNSSDNNVIYFTVSGQYQDANLEVKAAELFVLLRYKRPPGGQKRYPRRITLKVYHMYSDEVFEHTGKDRELIETHDLTISHTTWQKITVPKSLVQPMFNSHFNDLRLFIHCSDCPNFIQPILAKKMSKGRRKRDRLLKRVKRVRSVSRLPLPDFQVHKRKNLNKRRPFLIIRTEQKHSSFSDFFRAGKKRRSTECDPKSDCCKKHLYVDFSELGWDWILAPPGYQANYCQGNCGLSPSPSRFIHHHSFVVRGYKSKNAHITPCCSPKKMSTLSILYLNENGEIVQSDIPKMIIDECGCA</sequence>
<dbReference type="GO" id="GO:0005125">
    <property type="term" value="F:cytokine activity"/>
    <property type="evidence" value="ECO:0007669"/>
    <property type="project" value="TreeGrafter"/>
</dbReference>
<keyword evidence="3" id="KW-0964">Secreted</keyword>
<dbReference type="SUPFAM" id="SSF57501">
    <property type="entry name" value="Cystine-knot cytokines"/>
    <property type="match status" value="1"/>
</dbReference>
<feature type="domain" description="TGF-beta family profile" evidence="7">
    <location>
        <begin position="330"/>
        <end position="441"/>
    </location>
</feature>
<evidence type="ECO:0000259" key="7">
    <source>
        <dbReference type="PROSITE" id="PS51362"/>
    </source>
</evidence>
<evidence type="ECO:0000313" key="9">
    <source>
        <dbReference type="RefSeq" id="XP_013387783.1"/>
    </source>
</evidence>
<dbReference type="Gene3D" id="2.60.120.970">
    <property type="match status" value="1"/>
</dbReference>
<proteinExistence type="inferred from homology"/>
<gene>
    <name evidence="9" type="primary">LOC106156887</name>
</gene>
<dbReference type="PANTHER" id="PTHR11848:SF309">
    <property type="entry name" value="INHIBIN BETA CHAIN"/>
    <property type="match status" value="1"/>
</dbReference>
<dbReference type="STRING" id="7574.A0A1S3HP02"/>
<dbReference type="PROSITE" id="PS51362">
    <property type="entry name" value="TGF_BETA_2"/>
    <property type="match status" value="1"/>
</dbReference>
<evidence type="ECO:0000256" key="5">
    <source>
        <dbReference type="ARBA" id="ARBA00023157"/>
    </source>
</evidence>
<dbReference type="Gene3D" id="2.10.90.10">
    <property type="entry name" value="Cystine-knot cytokines"/>
    <property type="match status" value="1"/>
</dbReference>
<dbReference type="GO" id="GO:0005615">
    <property type="term" value="C:extracellular space"/>
    <property type="evidence" value="ECO:0007669"/>
    <property type="project" value="TreeGrafter"/>
</dbReference>
<organism evidence="8 9">
    <name type="scientific">Lingula anatina</name>
    <name type="common">Brachiopod</name>
    <name type="synonym">Lingula unguis</name>
    <dbReference type="NCBI Taxonomy" id="7574"/>
    <lineage>
        <taxon>Eukaryota</taxon>
        <taxon>Metazoa</taxon>
        <taxon>Spiralia</taxon>
        <taxon>Lophotrochozoa</taxon>
        <taxon>Brachiopoda</taxon>
        <taxon>Linguliformea</taxon>
        <taxon>Lingulata</taxon>
        <taxon>Lingulida</taxon>
        <taxon>Linguloidea</taxon>
        <taxon>Lingulidae</taxon>
        <taxon>Lingula</taxon>
    </lineage>
</organism>
<dbReference type="InterPro" id="IPR029034">
    <property type="entry name" value="Cystine-knot_cytokine"/>
</dbReference>
<evidence type="ECO:0000313" key="8">
    <source>
        <dbReference type="Proteomes" id="UP000085678"/>
    </source>
</evidence>
<name>A0A1S3HP02_LINAN</name>